<dbReference type="AlphaFoldDB" id="D2TVT6"/>
<comment type="subcellular location">
    <subcellularLocation>
        <location evidence="2">Cytoplasm</location>
    </subcellularLocation>
</comment>
<dbReference type="EMBL" id="FN545154">
    <property type="protein sequence ID" value="CBA71466.1"/>
    <property type="molecule type" value="Genomic_DNA"/>
</dbReference>
<gene>
    <name evidence="4" type="ORF">ARN_01350</name>
</gene>
<dbReference type="SUPFAM" id="SSF52402">
    <property type="entry name" value="Adenine nucleotide alpha hydrolases-like"/>
    <property type="match status" value="1"/>
</dbReference>
<sequence length="146" mass="15917">MEVCMYKVILVAVDIAQEELTSKAIRQAVQFAKVSGAKLNFIHVLPISSAIINAYALGYMEIKDRATLKAEDDMQNLLEPIDLPADRLGYTIAFGSPRDEIVSRAEEINADIIILGSRSPNITTHLLGSTAAGVVRYAKTSVLVVR</sequence>
<feature type="domain" description="UspA" evidence="3">
    <location>
        <begin position="5"/>
        <end position="146"/>
    </location>
</feature>
<dbReference type="InterPro" id="IPR006016">
    <property type="entry name" value="UspA"/>
</dbReference>
<dbReference type="InterPro" id="IPR014729">
    <property type="entry name" value="Rossmann-like_a/b/a_fold"/>
</dbReference>
<dbReference type="GO" id="GO:0005737">
    <property type="term" value="C:cytoplasm"/>
    <property type="evidence" value="ECO:0007669"/>
    <property type="project" value="UniProtKB-SubCell"/>
</dbReference>
<dbReference type="Pfam" id="PF00582">
    <property type="entry name" value="Usp"/>
    <property type="match status" value="1"/>
</dbReference>
<protein>
    <recommendedName>
        <fullName evidence="2">Universal stress protein</fullName>
    </recommendedName>
</protein>
<evidence type="ECO:0000313" key="4">
    <source>
        <dbReference type="EMBL" id="CBA71466.1"/>
    </source>
</evidence>
<name>D2TVT6_9GAMM</name>
<dbReference type="PRINTS" id="PR01438">
    <property type="entry name" value="UNVRSLSTRESS"/>
</dbReference>
<dbReference type="PANTHER" id="PTHR46268">
    <property type="entry name" value="STRESS RESPONSE PROTEIN NHAX"/>
    <property type="match status" value="1"/>
</dbReference>
<keyword evidence="2" id="KW-0963">Cytoplasm</keyword>
<dbReference type="PANTHER" id="PTHR46268:SF6">
    <property type="entry name" value="UNIVERSAL STRESS PROTEIN UP12"/>
    <property type="match status" value="1"/>
</dbReference>
<accession>D2TVT6</accession>
<dbReference type="CDD" id="cd00293">
    <property type="entry name" value="USP-like"/>
    <property type="match status" value="1"/>
</dbReference>
<comment type="similarity">
    <text evidence="1 2">Belongs to the universal stress protein A family.</text>
</comment>
<evidence type="ECO:0000256" key="2">
    <source>
        <dbReference type="PIRNR" id="PIRNR006276"/>
    </source>
</evidence>
<dbReference type="Gene3D" id="3.40.50.620">
    <property type="entry name" value="HUPs"/>
    <property type="match status" value="1"/>
</dbReference>
<dbReference type="PIRSF" id="PIRSF006276">
    <property type="entry name" value="UspA"/>
    <property type="match status" value="1"/>
</dbReference>
<dbReference type="InterPro" id="IPR006015">
    <property type="entry name" value="Universal_stress_UspA"/>
</dbReference>
<evidence type="ECO:0000259" key="3">
    <source>
        <dbReference type="Pfam" id="PF00582"/>
    </source>
</evidence>
<reference evidence="4" key="1">
    <citation type="journal article" date="2010" name="Insect Mol. Biol.">
        <title>The draft genome sequence of Arsenophonus nasoniae, son-killer bacterium of Nasonia vitripennis, reveals genes associated with virulence and symbiosis.</title>
        <authorList>
            <person name="Wilkes T."/>
            <person name="Darby A.C."/>
            <person name="Choi J."/>
            <person name="Colborne J.K."/>
            <person name="Werren J.H."/>
            <person name="Hurst G.D.D."/>
        </authorList>
    </citation>
    <scope>NUCLEOTIDE SEQUENCE</scope>
</reference>
<evidence type="ECO:0000256" key="1">
    <source>
        <dbReference type="ARBA" id="ARBA00008791"/>
    </source>
</evidence>
<organism evidence="4">
    <name type="scientific">Arsenophonus nasoniae</name>
    <name type="common">son-killer infecting Nasonia vitripennis</name>
    <dbReference type="NCBI Taxonomy" id="638"/>
    <lineage>
        <taxon>Bacteria</taxon>
        <taxon>Pseudomonadati</taxon>
        <taxon>Pseudomonadota</taxon>
        <taxon>Gammaproteobacteria</taxon>
        <taxon>Enterobacterales</taxon>
        <taxon>Morganellaceae</taxon>
        <taxon>Arsenophonus</taxon>
    </lineage>
</organism>
<proteinExistence type="inferred from homology"/>